<dbReference type="EMBL" id="CP016345">
    <property type="protein sequence ID" value="ANQ12086.1"/>
    <property type="molecule type" value="Genomic_DNA"/>
</dbReference>
<reference evidence="2 3" key="1">
    <citation type="submission" date="2016-07" db="EMBL/GenBank/DDBJ databases">
        <title>Developing Vibrio natriegens as a novel, fast-growing host for biotechnology.</title>
        <authorList>
            <person name="Weinstock M.T."/>
            <person name="Hesek E.D."/>
            <person name="Wilson C.M."/>
            <person name="Gibson D.G."/>
        </authorList>
    </citation>
    <scope>NUCLEOTIDE SEQUENCE [LARGE SCALE GENOMIC DNA]</scope>
    <source>
        <strain evidence="2 3">ATCC 14048</strain>
    </source>
</reference>
<dbReference type="PANTHER" id="PTHR42695:SF5">
    <property type="entry name" value="GLUTAMINE AMIDOTRANSFERASE YLR126C-RELATED"/>
    <property type="match status" value="1"/>
</dbReference>
<dbReference type="InterPro" id="IPR044992">
    <property type="entry name" value="ChyE-like"/>
</dbReference>
<dbReference type="PANTHER" id="PTHR42695">
    <property type="entry name" value="GLUTAMINE AMIDOTRANSFERASE YLR126C-RELATED"/>
    <property type="match status" value="1"/>
</dbReference>
<dbReference type="InterPro" id="IPR029062">
    <property type="entry name" value="Class_I_gatase-like"/>
</dbReference>
<dbReference type="GeneID" id="70912861"/>
<evidence type="ECO:0000313" key="3">
    <source>
        <dbReference type="Proteomes" id="UP000092741"/>
    </source>
</evidence>
<dbReference type="CDD" id="cd01741">
    <property type="entry name" value="GATase1_1"/>
    <property type="match status" value="1"/>
</dbReference>
<evidence type="ECO:0000313" key="2">
    <source>
        <dbReference type="EMBL" id="ANQ12086.1"/>
    </source>
</evidence>
<dbReference type="AlphaFoldDB" id="A0AAN0Y1G6"/>
<name>A0AAN0Y1G6_VIBNA</name>
<dbReference type="KEGG" id="vna:PN96_08635"/>
<keyword evidence="3" id="KW-1185">Reference proteome</keyword>
<dbReference type="Gene3D" id="3.40.50.880">
    <property type="match status" value="1"/>
</dbReference>
<dbReference type="GO" id="GO:0005829">
    <property type="term" value="C:cytosol"/>
    <property type="evidence" value="ECO:0007669"/>
    <property type="project" value="TreeGrafter"/>
</dbReference>
<sequence length="246" mass="27738">MKIGIITCGYVDPPLSDGHGQYADMIESAFASVNDAMTFQNFDAIKGELPSFDECHGFIITGSVHNAYDDLPWILDLADWIRCCEARRKPLVGICFGHQLIARALGGVVKKSEKGWGLGSYEVKVVALKKWMNLAIDSARMLVSHQDQVVIVPKEMSVIAGNDFCPNFMLVKDNHILTVQGHPEFSSEFTELLVRKRQHLLSERQYEDAFAQLKKPNDSALFLHWMDAFFTRDQQRIGSEEMQKVG</sequence>
<proteinExistence type="predicted"/>
<dbReference type="SUPFAM" id="SSF52317">
    <property type="entry name" value="Class I glutamine amidotransferase-like"/>
    <property type="match status" value="1"/>
</dbReference>
<gene>
    <name evidence="2" type="ORF">BA890_04715</name>
</gene>
<dbReference type="RefSeq" id="WP_020332835.1">
    <property type="nucleotide sequence ID" value="NZ_ATFJ01000001.1"/>
</dbReference>
<dbReference type="InterPro" id="IPR017926">
    <property type="entry name" value="GATASE"/>
</dbReference>
<evidence type="ECO:0000259" key="1">
    <source>
        <dbReference type="Pfam" id="PF00117"/>
    </source>
</evidence>
<dbReference type="PROSITE" id="PS51273">
    <property type="entry name" value="GATASE_TYPE_1"/>
    <property type="match status" value="1"/>
</dbReference>
<protein>
    <submittedName>
        <fullName evidence="2">GMP synthase</fullName>
    </submittedName>
</protein>
<organism evidence="2 3">
    <name type="scientific">Vibrio natriegens NBRC 15636 = ATCC 14048 = DSM 759</name>
    <dbReference type="NCBI Taxonomy" id="1219067"/>
    <lineage>
        <taxon>Bacteria</taxon>
        <taxon>Pseudomonadati</taxon>
        <taxon>Pseudomonadota</taxon>
        <taxon>Gammaproteobacteria</taxon>
        <taxon>Vibrionales</taxon>
        <taxon>Vibrionaceae</taxon>
        <taxon>Vibrio</taxon>
    </lineage>
</organism>
<feature type="domain" description="Glutamine amidotransferase" evidence="1">
    <location>
        <begin position="17"/>
        <end position="188"/>
    </location>
</feature>
<dbReference type="Proteomes" id="UP000092741">
    <property type="component" value="Chromosome 1"/>
</dbReference>
<accession>A0AAN0Y1G6</accession>
<dbReference type="Pfam" id="PF00117">
    <property type="entry name" value="GATase"/>
    <property type="match status" value="1"/>
</dbReference>